<gene>
    <name evidence="2" type="ORF">CCAP1982_LOCUS20387</name>
</gene>
<dbReference type="KEGG" id="ccat:105665549"/>
<dbReference type="AlphaFoldDB" id="A0A811VBD6"/>
<sequence>MKFGGIYVPAPLRSWAAVISSSLAITLCSLALLYQDEIEKVLLQSAEDKPLQTAFMFKLFIAACCLCIFMSSCHLLVAVCFIMGLYRCFQPLPKKKCFVCQSKPKATVETKSSAALLKSSAAPAAPAPAPAPVPTQTV</sequence>
<accession>A0A811VBD6</accession>
<feature type="transmembrane region" description="Helical" evidence="1">
    <location>
        <begin position="12"/>
        <end position="35"/>
    </location>
</feature>
<name>A0A811VBD6_CERCA</name>
<organism evidence="2 3">
    <name type="scientific">Ceratitis capitata</name>
    <name type="common">Mediterranean fruit fly</name>
    <name type="synonym">Tephritis capitata</name>
    <dbReference type="NCBI Taxonomy" id="7213"/>
    <lineage>
        <taxon>Eukaryota</taxon>
        <taxon>Metazoa</taxon>
        <taxon>Ecdysozoa</taxon>
        <taxon>Arthropoda</taxon>
        <taxon>Hexapoda</taxon>
        <taxon>Insecta</taxon>
        <taxon>Pterygota</taxon>
        <taxon>Neoptera</taxon>
        <taxon>Endopterygota</taxon>
        <taxon>Diptera</taxon>
        <taxon>Brachycera</taxon>
        <taxon>Muscomorpha</taxon>
        <taxon>Tephritoidea</taxon>
        <taxon>Tephritidae</taxon>
        <taxon>Ceratitis</taxon>
        <taxon>Ceratitis</taxon>
    </lineage>
</organism>
<evidence type="ECO:0000313" key="2">
    <source>
        <dbReference type="EMBL" id="CAD7012291.1"/>
    </source>
</evidence>
<keyword evidence="3" id="KW-1185">Reference proteome</keyword>
<comment type="caution">
    <text evidence="2">The sequence shown here is derived from an EMBL/GenBank/DDBJ whole genome shotgun (WGS) entry which is preliminary data.</text>
</comment>
<feature type="transmembrane region" description="Helical" evidence="1">
    <location>
        <begin position="55"/>
        <end position="86"/>
    </location>
</feature>
<evidence type="ECO:0000313" key="3">
    <source>
        <dbReference type="Proteomes" id="UP000606786"/>
    </source>
</evidence>
<protein>
    <submittedName>
        <fullName evidence="2">(Mediterranean fruit fly) hypothetical protein</fullName>
    </submittedName>
</protein>
<keyword evidence="1" id="KW-0472">Membrane</keyword>
<dbReference type="EMBL" id="CAJHJT010000056">
    <property type="protein sequence ID" value="CAD7012291.1"/>
    <property type="molecule type" value="Genomic_DNA"/>
</dbReference>
<proteinExistence type="predicted"/>
<evidence type="ECO:0000256" key="1">
    <source>
        <dbReference type="SAM" id="Phobius"/>
    </source>
</evidence>
<dbReference type="Proteomes" id="UP000606786">
    <property type="component" value="Unassembled WGS sequence"/>
</dbReference>
<keyword evidence="1" id="KW-1133">Transmembrane helix</keyword>
<keyword evidence="1" id="KW-0812">Transmembrane</keyword>
<reference evidence="2" key="1">
    <citation type="submission" date="2020-11" db="EMBL/GenBank/DDBJ databases">
        <authorList>
            <person name="Whitehead M."/>
        </authorList>
    </citation>
    <scope>NUCLEOTIDE SEQUENCE</scope>
    <source>
        <strain evidence="2">EGII</strain>
    </source>
</reference>